<name>A0A812J648_9DINO</name>
<proteinExistence type="predicted"/>
<protein>
    <submittedName>
        <fullName evidence="2">Uncharacterized protein</fullName>
    </submittedName>
</protein>
<gene>
    <name evidence="2" type="ORF">SNEC2469_LOCUS1447</name>
</gene>
<accession>A0A812J648</accession>
<comment type="caution">
    <text evidence="2">The sequence shown here is derived from an EMBL/GenBank/DDBJ whole genome shotgun (WGS) entry which is preliminary data.</text>
</comment>
<dbReference type="Proteomes" id="UP000601435">
    <property type="component" value="Unassembled WGS sequence"/>
</dbReference>
<evidence type="ECO:0000256" key="1">
    <source>
        <dbReference type="SAM" id="MobiDB-lite"/>
    </source>
</evidence>
<evidence type="ECO:0000313" key="2">
    <source>
        <dbReference type="EMBL" id="CAE7198409.1"/>
    </source>
</evidence>
<feature type="region of interest" description="Disordered" evidence="1">
    <location>
        <begin position="1"/>
        <end position="32"/>
    </location>
</feature>
<keyword evidence="3" id="KW-1185">Reference proteome</keyword>
<feature type="non-terminal residue" evidence="2">
    <location>
        <position position="1"/>
    </location>
</feature>
<organism evidence="2 3">
    <name type="scientific">Symbiodinium necroappetens</name>
    <dbReference type="NCBI Taxonomy" id="1628268"/>
    <lineage>
        <taxon>Eukaryota</taxon>
        <taxon>Sar</taxon>
        <taxon>Alveolata</taxon>
        <taxon>Dinophyceae</taxon>
        <taxon>Suessiales</taxon>
        <taxon>Symbiodiniaceae</taxon>
        <taxon>Symbiodinium</taxon>
    </lineage>
</organism>
<dbReference type="EMBL" id="CAJNJA010005776">
    <property type="protein sequence ID" value="CAE7198409.1"/>
    <property type="molecule type" value="Genomic_DNA"/>
</dbReference>
<evidence type="ECO:0000313" key="3">
    <source>
        <dbReference type="Proteomes" id="UP000601435"/>
    </source>
</evidence>
<dbReference type="AlphaFoldDB" id="A0A812J648"/>
<sequence length="75" mass="8211">WLRGRRDIGSRGMSGLRGAGSSRGHGQQHSKHYRGAFDVRVDAMPCHAMPCHSRAHFVFACQIGGPSVTVQPARR</sequence>
<reference evidence="2" key="1">
    <citation type="submission" date="2021-02" db="EMBL/GenBank/DDBJ databases">
        <authorList>
            <person name="Dougan E. K."/>
            <person name="Rhodes N."/>
            <person name="Thang M."/>
            <person name="Chan C."/>
        </authorList>
    </citation>
    <scope>NUCLEOTIDE SEQUENCE</scope>
</reference>